<dbReference type="EMBL" id="JBBGZH010000001">
    <property type="protein sequence ID" value="MEJ5020601.1"/>
    <property type="molecule type" value="Genomic_DNA"/>
</dbReference>
<keyword evidence="3" id="KW-1185">Reference proteome</keyword>
<protein>
    <submittedName>
        <fullName evidence="2">Uncharacterized protein</fullName>
    </submittedName>
</protein>
<feature type="transmembrane region" description="Helical" evidence="1">
    <location>
        <begin position="56"/>
        <end position="72"/>
    </location>
</feature>
<organism evidence="2 3">
    <name type="scientific">Ochrobactrum vermis</name>
    <dbReference type="NCBI Taxonomy" id="1827297"/>
    <lineage>
        <taxon>Bacteria</taxon>
        <taxon>Pseudomonadati</taxon>
        <taxon>Pseudomonadota</taxon>
        <taxon>Alphaproteobacteria</taxon>
        <taxon>Hyphomicrobiales</taxon>
        <taxon>Brucellaceae</taxon>
        <taxon>Brucella/Ochrobactrum group</taxon>
        <taxon>Ochrobactrum</taxon>
    </lineage>
</organism>
<proteinExistence type="predicted"/>
<keyword evidence="1" id="KW-0472">Membrane</keyword>
<keyword evidence="1" id="KW-0812">Transmembrane</keyword>
<feature type="transmembrane region" description="Helical" evidence="1">
    <location>
        <begin position="92"/>
        <end position="112"/>
    </location>
</feature>
<gene>
    <name evidence="2" type="ORF">WH297_12780</name>
</gene>
<sequence length="243" mass="27564">MAEANENIVLKLSPNVRLRMTFEREMMLDKEEKVFNDSIYHKYIKMYERASARQDALMKSLMIVDGVLAIFLSGKDFPIPGISISIRDFPAALEILTIFASFSFMILCLAFANAQAYMAICSQFSNRAAQKYNIDPDFLSASDIYTEFHLKLFRPKMNIFGIDFFEAGRGYRWFYSSLSFLLSLAMMSVIVLHISIIGYAIWLIFSINWISILVCCAAIIINLSGLLSNIAPSFNFKVVEPAG</sequence>
<keyword evidence="1" id="KW-1133">Transmembrane helix</keyword>
<accession>A0ABU8PEC2</accession>
<reference evidence="2 3" key="1">
    <citation type="submission" date="2023-12" db="EMBL/GenBank/DDBJ databases">
        <title>Gut-associated functions are favored during microbiome assembly across C. elegans life.</title>
        <authorList>
            <person name="Zimmermann J."/>
        </authorList>
    </citation>
    <scope>NUCLEOTIDE SEQUENCE [LARGE SCALE GENOMIC DNA]</scope>
    <source>
        <strain evidence="2 3">MYb71</strain>
    </source>
</reference>
<dbReference type="RefSeq" id="WP_146114441.1">
    <property type="nucleotide sequence ID" value="NZ_JBBGZH010000001.1"/>
</dbReference>
<evidence type="ECO:0000256" key="1">
    <source>
        <dbReference type="SAM" id="Phobius"/>
    </source>
</evidence>
<evidence type="ECO:0000313" key="3">
    <source>
        <dbReference type="Proteomes" id="UP001375812"/>
    </source>
</evidence>
<comment type="caution">
    <text evidence="2">The sequence shown here is derived from an EMBL/GenBank/DDBJ whole genome shotgun (WGS) entry which is preliminary data.</text>
</comment>
<feature type="transmembrane region" description="Helical" evidence="1">
    <location>
        <begin position="178"/>
        <end position="201"/>
    </location>
</feature>
<feature type="transmembrane region" description="Helical" evidence="1">
    <location>
        <begin position="207"/>
        <end position="227"/>
    </location>
</feature>
<name>A0ABU8PEC2_9HYPH</name>
<evidence type="ECO:0000313" key="2">
    <source>
        <dbReference type="EMBL" id="MEJ5020601.1"/>
    </source>
</evidence>
<dbReference type="Proteomes" id="UP001375812">
    <property type="component" value="Unassembled WGS sequence"/>
</dbReference>